<dbReference type="AlphaFoldDB" id="A0A4P8XHU5"/>
<evidence type="ECO:0000256" key="1">
    <source>
        <dbReference type="ARBA" id="ARBA00023015"/>
    </source>
</evidence>
<dbReference type="OrthoDB" id="2026446at2"/>
<dbReference type="SMART" id="SM00354">
    <property type="entry name" value="HTH_LACI"/>
    <property type="match status" value="1"/>
</dbReference>
<feature type="domain" description="HTH lacI-type" evidence="4">
    <location>
        <begin position="5"/>
        <end position="55"/>
    </location>
</feature>
<reference evidence="5 6" key="1">
    <citation type="submission" date="2019-05" db="EMBL/GenBank/DDBJ databases">
        <authorList>
            <person name="Chen C."/>
        </authorList>
    </citation>
    <scope>NUCLEOTIDE SEQUENCE [LARGE SCALE GENOMIC DNA]</scope>
    <source>
        <strain evidence="5 6">HB172198</strain>
    </source>
</reference>
<dbReference type="InterPro" id="IPR000843">
    <property type="entry name" value="HTH_LacI"/>
</dbReference>
<dbReference type="InterPro" id="IPR028082">
    <property type="entry name" value="Peripla_BP_I"/>
</dbReference>
<dbReference type="InterPro" id="IPR010982">
    <property type="entry name" value="Lambda_DNA-bd_dom_sf"/>
</dbReference>
<keyword evidence="6" id="KW-1185">Reference proteome</keyword>
<dbReference type="CDD" id="cd01392">
    <property type="entry name" value="HTH_LacI"/>
    <property type="match status" value="1"/>
</dbReference>
<protein>
    <submittedName>
        <fullName evidence="5">LacI family transcriptional regulator</fullName>
    </submittedName>
</protein>
<gene>
    <name evidence="5" type="ORF">E6C60_1400</name>
</gene>
<evidence type="ECO:0000313" key="6">
    <source>
        <dbReference type="Proteomes" id="UP000300879"/>
    </source>
</evidence>
<dbReference type="GO" id="GO:0003700">
    <property type="term" value="F:DNA-binding transcription factor activity"/>
    <property type="evidence" value="ECO:0007669"/>
    <property type="project" value="TreeGrafter"/>
</dbReference>
<dbReference type="KEGG" id="palo:E6C60_1400"/>
<name>A0A4P8XHU5_9BACL</name>
<dbReference type="SUPFAM" id="SSF53822">
    <property type="entry name" value="Periplasmic binding protein-like I"/>
    <property type="match status" value="1"/>
</dbReference>
<proteinExistence type="predicted"/>
<dbReference type="RefSeq" id="WP_138225188.1">
    <property type="nucleotide sequence ID" value="NZ_CP040396.1"/>
</dbReference>
<evidence type="ECO:0000313" key="5">
    <source>
        <dbReference type="EMBL" id="QCT02116.1"/>
    </source>
</evidence>
<evidence type="ECO:0000256" key="2">
    <source>
        <dbReference type="ARBA" id="ARBA00023125"/>
    </source>
</evidence>
<dbReference type="Pfam" id="PF00532">
    <property type="entry name" value="Peripla_BP_1"/>
    <property type="match status" value="1"/>
</dbReference>
<dbReference type="InterPro" id="IPR001761">
    <property type="entry name" value="Peripla_BP/Lac1_sug-bd_dom"/>
</dbReference>
<dbReference type="PANTHER" id="PTHR30146:SF109">
    <property type="entry name" value="HTH-TYPE TRANSCRIPTIONAL REGULATOR GALS"/>
    <property type="match status" value="1"/>
</dbReference>
<keyword evidence="3" id="KW-0804">Transcription</keyword>
<dbReference type="Pfam" id="PF00356">
    <property type="entry name" value="LacI"/>
    <property type="match status" value="1"/>
</dbReference>
<dbReference type="Gene3D" id="1.10.260.40">
    <property type="entry name" value="lambda repressor-like DNA-binding domains"/>
    <property type="match status" value="1"/>
</dbReference>
<evidence type="ECO:0000259" key="4">
    <source>
        <dbReference type="PROSITE" id="PS50932"/>
    </source>
</evidence>
<keyword evidence="2" id="KW-0238">DNA-binding</keyword>
<dbReference type="Proteomes" id="UP000300879">
    <property type="component" value="Chromosome"/>
</dbReference>
<dbReference type="PROSITE" id="PS50932">
    <property type="entry name" value="HTH_LACI_2"/>
    <property type="match status" value="1"/>
</dbReference>
<dbReference type="SUPFAM" id="SSF47413">
    <property type="entry name" value="lambda repressor-like DNA-binding domains"/>
    <property type="match status" value="1"/>
</dbReference>
<organism evidence="5 6">
    <name type="scientific">Paenibacillus algicola</name>
    <dbReference type="NCBI Taxonomy" id="2565926"/>
    <lineage>
        <taxon>Bacteria</taxon>
        <taxon>Bacillati</taxon>
        <taxon>Bacillota</taxon>
        <taxon>Bacilli</taxon>
        <taxon>Bacillales</taxon>
        <taxon>Paenibacillaceae</taxon>
        <taxon>Paenibacillus</taxon>
    </lineage>
</organism>
<dbReference type="GO" id="GO:0000976">
    <property type="term" value="F:transcription cis-regulatory region binding"/>
    <property type="evidence" value="ECO:0007669"/>
    <property type="project" value="TreeGrafter"/>
</dbReference>
<sequence length="334" mass="37317">MRSKITIQNIADHLGLSKYAVSRALSGKSGVSPQTRDLIIQTAEHMGYRTASMRTPVPARPATDQALPAGGTVLVLFPNLRHQNDESPYWGPLFEGLSAALQAKSIRVLTLTDVSGDSLDSLLHPKAITGVITIGNISTSALREVQRFHLPLVMVDHVDPHISCDHIFTDNWSAMETLVRGMTERGYTSFQFIGFSSEAQSYRERWLSFRTTVEELGLKQEQIPELLSADLSSFPQLLEEVFRQHELPEVLVCVNDFYAAYTLDALRSLSMEGLEECVFTGFDQTHAFPALKATVRVDQETLGQRAVDQLLWRIQHPAAQPEKRLIQGQVIFRS</sequence>
<evidence type="ECO:0000256" key="3">
    <source>
        <dbReference type="ARBA" id="ARBA00023163"/>
    </source>
</evidence>
<dbReference type="Gene3D" id="3.40.50.2300">
    <property type="match status" value="2"/>
</dbReference>
<keyword evidence="1" id="KW-0805">Transcription regulation</keyword>
<dbReference type="PANTHER" id="PTHR30146">
    <property type="entry name" value="LACI-RELATED TRANSCRIPTIONAL REPRESSOR"/>
    <property type="match status" value="1"/>
</dbReference>
<accession>A0A4P8XHU5</accession>
<dbReference type="EMBL" id="CP040396">
    <property type="protein sequence ID" value="QCT02116.1"/>
    <property type="molecule type" value="Genomic_DNA"/>
</dbReference>